<dbReference type="EMBL" id="CP114014">
    <property type="protein sequence ID" value="XAY06936.1"/>
    <property type="molecule type" value="Genomic_DNA"/>
</dbReference>
<feature type="chain" id="PRO_5043459104" description="Peptidase S1 domain-containing protein" evidence="1">
    <location>
        <begin position="30"/>
        <end position="348"/>
    </location>
</feature>
<name>A0AAU7AZ90_9ACTN</name>
<accession>A0AAU7AZ90</accession>
<proteinExistence type="predicted"/>
<dbReference type="InterPro" id="IPR043504">
    <property type="entry name" value="Peptidase_S1_PA_chymotrypsin"/>
</dbReference>
<sequence length="348" mass="35628">MSLRRPGRLTACLAAGVAGLAVVPAVAQAGATSYTRCDDAPGTTYVGTARVGCSAVGEVAAAVGAAQTPAGELSALEAAGWTPMRALPVGRTGSSHDLIAVRGRGALRIRRVGTSPSLDGWSAGRELVLSRSTIVGGRPIPRDAAFCTSAFLVRQKSGALAGLSAAHCGGLRSDGRVQRRNVALRRPPQPGVVLGRVLQILTRRLPLDALLVPASRATSRTATAVVDRGIRKPPLPVVGSARTLSGRRVCFTGRTSGADQCGRIRGSVARPLESLFALQGLVVRCTTIRAREGDSGGPVYTAPGSDGAVRAVGIVTLISGPQALMCFTPVRPVLDALDARLVVASPSS</sequence>
<reference evidence="2" key="1">
    <citation type="submission" date="2022-12" db="EMBL/GenBank/DDBJ databases">
        <title>Paraconexibacter alkalitolerans sp. nov. and Baekduia alba sp. nov., isolated from soil and emended description of the genera Paraconexibacter (Chun et al., 2020) and Baekduia (An et al., 2020).</title>
        <authorList>
            <person name="Vieira S."/>
            <person name="Huber K.J."/>
            <person name="Geppert A."/>
            <person name="Wolf J."/>
            <person name="Neumann-Schaal M."/>
            <person name="Muesken M."/>
            <person name="Overmann J."/>
        </authorList>
    </citation>
    <scope>NUCLEOTIDE SEQUENCE</scope>
    <source>
        <strain evidence="2">AEG42_29</strain>
    </source>
</reference>
<organism evidence="2">
    <name type="scientific">Paraconexibacter sp. AEG42_29</name>
    <dbReference type="NCBI Taxonomy" id="2997339"/>
    <lineage>
        <taxon>Bacteria</taxon>
        <taxon>Bacillati</taxon>
        <taxon>Actinomycetota</taxon>
        <taxon>Thermoleophilia</taxon>
        <taxon>Solirubrobacterales</taxon>
        <taxon>Paraconexibacteraceae</taxon>
        <taxon>Paraconexibacter</taxon>
    </lineage>
</organism>
<evidence type="ECO:0000313" key="2">
    <source>
        <dbReference type="EMBL" id="XAY06936.1"/>
    </source>
</evidence>
<protein>
    <recommendedName>
        <fullName evidence="3">Peptidase S1 domain-containing protein</fullName>
    </recommendedName>
</protein>
<gene>
    <name evidence="2" type="ORF">DSM112329_03814</name>
</gene>
<dbReference type="InterPro" id="IPR009003">
    <property type="entry name" value="Peptidase_S1_PA"/>
</dbReference>
<dbReference type="KEGG" id="parq:DSM112329_03814"/>
<dbReference type="Gene3D" id="2.40.10.10">
    <property type="entry name" value="Trypsin-like serine proteases"/>
    <property type="match status" value="2"/>
</dbReference>
<dbReference type="RefSeq" id="WP_354698149.1">
    <property type="nucleotide sequence ID" value="NZ_CP114014.1"/>
</dbReference>
<keyword evidence="1" id="KW-0732">Signal</keyword>
<dbReference type="AlphaFoldDB" id="A0AAU7AZ90"/>
<feature type="signal peptide" evidence="1">
    <location>
        <begin position="1"/>
        <end position="29"/>
    </location>
</feature>
<evidence type="ECO:0008006" key="3">
    <source>
        <dbReference type="Google" id="ProtNLM"/>
    </source>
</evidence>
<dbReference type="SUPFAM" id="SSF50494">
    <property type="entry name" value="Trypsin-like serine proteases"/>
    <property type="match status" value="1"/>
</dbReference>
<evidence type="ECO:0000256" key="1">
    <source>
        <dbReference type="SAM" id="SignalP"/>
    </source>
</evidence>